<keyword evidence="1" id="KW-1133">Transmembrane helix</keyword>
<sequence>MDGFLGISTYSEFITIIVALAATIAYAAAVSKLLRRLTERRKKEKSRFFSAVTEGLKNQSISSVTDMENLYRGVKRTGTEEAGNPARLSTWLREYLVQLLENPPKEGSEVLVEWKSLISKFIEQNEQQSPYAGLPDLERSIITDIELFLGSGDKPAIHRKLREITTAIQAREDSLARIRKTNRWSVSLAVIGLILTVTFGLVSLLK</sequence>
<reference evidence="2 4" key="1">
    <citation type="journal article" date="2013" name="Genome Announc.">
        <title>Draft Genome Sequence of Desulfotignum phosphitoxidans DSM 13687 Strain FiPS-3.</title>
        <authorList>
            <person name="Poehlein A."/>
            <person name="Daniel R."/>
            <person name="Simeonova D.D."/>
        </authorList>
    </citation>
    <scope>NUCLEOTIDE SEQUENCE [LARGE SCALE GENOMIC DNA]</scope>
    <source>
        <strain evidence="2 4">DSM 13687</strain>
    </source>
</reference>
<evidence type="ECO:0000256" key="1">
    <source>
        <dbReference type="SAM" id="Phobius"/>
    </source>
</evidence>
<evidence type="ECO:0000313" key="4">
    <source>
        <dbReference type="Proteomes" id="UP000014216"/>
    </source>
</evidence>
<dbReference type="EMBL" id="APJX01000005">
    <property type="protein sequence ID" value="EMS79154.1"/>
    <property type="molecule type" value="Genomic_DNA"/>
</dbReference>
<feature type="transmembrane region" description="Helical" evidence="1">
    <location>
        <begin position="13"/>
        <end position="34"/>
    </location>
</feature>
<gene>
    <name evidence="2" type="ORF">Dpo_5c00640</name>
    <name evidence="3" type="ORF">Dpo_5c00770</name>
</gene>
<name>S0G527_9BACT</name>
<comment type="caution">
    <text evidence="2">The sequence shown here is derived from an EMBL/GenBank/DDBJ whole genome shotgun (WGS) entry which is preliminary data.</text>
</comment>
<dbReference type="EMBL" id="APJX01000005">
    <property type="protein sequence ID" value="EMS79141.1"/>
    <property type="molecule type" value="Genomic_DNA"/>
</dbReference>
<organism evidence="2 4">
    <name type="scientific">Desulfotignum phosphitoxidans DSM 13687</name>
    <dbReference type="NCBI Taxonomy" id="1286635"/>
    <lineage>
        <taxon>Bacteria</taxon>
        <taxon>Pseudomonadati</taxon>
        <taxon>Thermodesulfobacteriota</taxon>
        <taxon>Desulfobacteria</taxon>
        <taxon>Desulfobacterales</taxon>
        <taxon>Desulfobacteraceae</taxon>
        <taxon>Desulfotignum</taxon>
    </lineage>
</organism>
<dbReference type="AlphaFoldDB" id="S0G527"/>
<dbReference type="Proteomes" id="UP000014216">
    <property type="component" value="Unassembled WGS sequence"/>
</dbReference>
<evidence type="ECO:0000313" key="3">
    <source>
        <dbReference type="EMBL" id="EMS79154.1"/>
    </source>
</evidence>
<protein>
    <submittedName>
        <fullName evidence="2">Uncharacterized protein</fullName>
    </submittedName>
</protein>
<keyword evidence="1" id="KW-0472">Membrane</keyword>
<evidence type="ECO:0000313" key="2">
    <source>
        <dbReference type="EMBL" id="EMS79141.1"/>
    </source>
</evidence>
<feature type="transmembrane region" description="Helical" evidence="1">
    <location>
        <begin position="184"/>
        <end position="205"/>
    </location>
</feature>
<dbReference type="OrthoDB" id="7107935at2"/>
<dbReference type="RefSeq" id="WP_006966242.1">
    <property type="nucleotide sequence ID" value="NZ_APJX01000005.1"/>
</dbReference>
<keyword evidence="4" id="KW-1185">Reference proteome</keyword>
<proteinExistence type="predicted"/>
<keyword evidence="1" id="KW-0812">Transmembrane</keyword>
<accession>S0G527</accession>